<protein>
    <submittedName>
        <fullName evidence="1">Uncharacterized protein</fullName>
    </submittedName>
</protein>
<evidence type="ECO:0000313" key="2">
    <source>
        <dbReference type="Proteomes" id="UP000178485"/>
    </source>
</evidence>
<dbReference type="KEGG" id="pmuc:ING2E5A_0857"/>
<proteinExistence type="predicted"/>
<accession>A0A1G4G579</accession>
<dbReference type="Proteomes" id="UP000178485">
    <property type="component" value="Chromosome i"/>
</dbReference>
<sequence>MKETHFLHLLLEKFTSAPSCHPDTYFLYSSRMFFTPSGETRP</sequence>
<reference evidence="1 2" key="1">
    <citation type="submission" date="2016-08" db="EMBL/GenBank/DDBJ databases">
        <authorList>
            <person name="Seilhamer J.J."/>
        </authorList>
    </citation>
    <scope>NUCLEOTIDE SEQUENCE [LARGE SCALE GENOMIC DNA]</scope>
    <source>
        <strain evidence="1">ING2-E5A</strain>
    </source>
</reference>
<organism evidence="1 2">
    <name type="scientific">Petrimonas mucosa</name>
    <dbReference type="NCBI Taxonomy" id="1642646"/>
    <lineage>
        <taxon>Bacteria</taxon>
        <taxon>Pseudomonadati</taxon>
        <taxon>Bacteroidota</taxon>
        <taxon>Bacteroidia</taxon>
        <taxon>Bacteroidales</taxon>
        <taxon>Dysgonomonadaceae</taxon>
        <taxon>Petrimonas</taxon>
    </lineage>
</organism>
<name>A0A1G4G579_9BACT</name>
<dbReference type="AlphaFoldDB" id="A0A1G4G579"/>
<keyword evidence="2" id="KW-1185">Reference proteome</keyword>
<evidence type="ECO:0000313" key="1">
    <source>
        <dbReference type="EMBL" id="SCM56391.1"/>
    </source>
</evidence>
<gene>
    <name evidence="1" type="ORF">ING2E5A_0857</name>
</gene>
<dbReference type="EMBL" id="LT608328">
    <property type="protein sequence ID" value="SCM56391.1"/>
    <property type="molecule type" value="Genomic_DNA"/>
</dbReference>